<dbReference type="Proteomes" id="UP000276834">
    <property type="component" value="Unassembled WGS sequence"/>
</dbReference>
<dbReference type="Pfam" id="PF11057">
    <property type="entry name" value="Cortexin"/>
    <property type="match status" value="1"/>
</dbReference>
<accession>A0A3L8Q5Y6</accession>
<evidence type="ECO:0000313" key="6">
    <source>
        <dbReference type="EMBL" id="RLV62730.1"/>
    </source>
</evidence>
<proteinExistence type="predicted"/>
<dbReference type="InterPro" id="IPR020066">
    <property type="entry name" value="Cortexin"/>
</dbReference>
<dbReference type="PANTHER" id="PTHR16736">
    <property type="entry name" value="CORTEXIN-1-RELATED"/>
    <property type="match status" value="1"/>
</dbReference>
<keyword evidence="4 5" id="KW-0472">Membrane</keyword>
<keyword evidence="3 5" id="KW-1133">Transmembrane helix</keyword>
<evidence type="ECO:0000256" key="1">
    <source>
        <dbReference type="ARBA" id="ARBA00004167"/>
    </source>
</evidence>
<evidence type="ECO:0000256" key="5">
    <source>
        <dbReference type="SAM" id="Phobius"/>
    </source>
</evidence>
<reference evidence="6 7" key="1">
    <citation type="journal article" date="2018" name="Proc. R. Soc. B">
        <title>A non-coding region near Follistatin controls head colour polymorphism in the Gouldian finch.</title>
        <authorList>
            <person name="Toomey M.B."/>
            <person name="Marques C.I."/>
            <person name="Andrade P."/>
            <person name="Araujo P.M."/>
            <person name="Sabatino S."/>
            <person name="Gazda M.A."/>
            <person name="Afonso S."/>
            <person name="Lopes R.J."/>
            <person name="Corbo J.C."/>
            <person name="Carneiro M."/>
        </authorList>
    </citation>
    <scope>NUCLEOTIDE SEQUENCE [LARGE SCALE GENOMIC DNA]</scope>
    <source>
        <strain evidence="6">Red01</strain>
        <tissue evidence="6">Muscle</tissue>
    </source>
</reference>
<feature type="transmembrane region" description="Helical" evidence="5">
    <location>
        <begin position="121"/>
        <end position="139"/>
    </location>
</feature>
<comment type="caution">
    <text evidence="6">The sequence shown here is derived from an EMBL/GenBank/DDBJ whole genome shotgun (WGS) entry which is preliminary data.</text>
</comment>
<comment type="subcellular location">
    <subcellularLocation>
        <location evidence="1">Membrane</location>
        <topology evidence="1">Single-pass membrane protein</topology>
    </subcellularLocation>
</comment>
<dbReference type="GO" id="GO:0016020">
    <property type="term" value="C:membrane"/>
    <property type="evidence" value="ECO:0007669"/>
    <property type="project" value="UniProtKB-SubCell"/>
</dbReference>
<name>A0A3L8Q5Y6_CHLGU</name>
<dbReference type="EMBL" id="QUSF01005561">
    <property type="protein sequence ID" value="RLV62730.1"/>
    <property type="molecule type" value="Genomic_DNA"/>
</dbReference>
<keyword evidence="2 5" id="KW-0812">Transmembrane</keyword>
<organism evidence="6 7">
    <name type="scientific">Chloebia gouldiae</name>
    <name type="common">Gouldian finch</name>
    <name type="synonym">Erythrura gouldiae</name>
    <dbReference type="NCBI Taxonomy" id="44316"/>
    <lineage>
        <taxon>Eukaryota</taxon>
        <taxon>Metazoa</taxon>
        <taxon>Chordata</taxon>
        <taxon>Craniata</taxon>
        <taxon>Vertebrata</taxon>
        <taxon>Euteleostomi</taxon>
        <taxon>Archelosauria</taxon>
        <taxon>Archosauria</taxon>
        <taxon>Dinosauria</taxon>
        <taxon>Saurischia</taxon>
        <taxon>Theropoda</taxon>
        <taxon>Coelurosauria</taxon>
        <taxon>Aves</taxon>
        <taxon>Neognathae</taxon>
        <taxon>Neoaves</taxon>
        <taxon>Telluraves</taxon>
        <taxon>Australaves</taxon>
        <taxon>Passeriformes</taxon>
        <taxon>Passeroidea</taxon>
        <taxon>Passeridae</taxon>
        <taxon>Chloebia</taxon>
    </lineage>
</organism>
<gene>
    <name evidence="6" type="ORF">DV515_00019005</name>
</gene>
<protein>
    <submittedName>
        <fullName evidence="6">Uncharacterized protein</fullName>
    </submittedName>
</protein>
<dbReference type="OrthoDB" id="8959371at2759"/>
<keyword evidence="7" id="KW-1185">Reference proteome</keyword>
<evidence type="ECO:0000256" key="4">
    <source>
        <dbReference type="ARBA" id="ARBA00023136"/>
    </source>
</evidence>
<evidence type="ECO:0000256" key="2">
    <source>
        <dbReference type="ARBA" id="ARBA00022692"/>
    </source>
</evidence>
<sequence length="163" mass="17577">MGVALRGGVAIVDVLMTSRNIGIGIRIGIRIGIMIGIRIRTETGVKLGFENPGNEDEDADPDRTRALGDTRWRIPGARKGHLRVPGAKTTHLRVPGAVTDTPEGPWMETPTVLPAMDVDKAVATAFVVLLGLFLLAMTVRCARLVVDPYSAIPTSTWEEEPIN</sequence>
<dbReference type="PANTHER" id="PTHR16736:SF5">
    <property type="entry name" value="CORTEXIN DOMAIN-CONTAINING 1 PROTEIN"/>
    <property type="match status" value="1"/>
</dbReference>
<evidence type="ECO:0000313" key="7">
    <source>
        <dbReference type="Proteomes" id="UP000276834"/>
    </source>
</evidence>
<evidence type="ECO:0000256" key="3">
    <source>
        <dbReference type="ARBA" id="ARBA00022989"/>
    </source>
</evidence>
<dbReference type="AlphaFoldDB" id="A0A3L8Q5Y6"/>